<gene>
    <name evidence="2" type="ORF">g.31465</name>
</gene>
<feature type="non-terminal residue" evidence="2">
    <location>
        <position position="112"/>
    </location>
</feature>
<reference evidence="2" key="1">
    <citation type="submission" date="2015-11" db="EMBL/GenBank/DDBJ databases">
        <title>De novo transcriptome assembly of four potential Pierce s Disease insect vectors from Arizona vineyards.</title>
        <authorList>
            <person name="Tassone E.E."/>
        </authorList>
    </citation>
    <scope>NUCLEOTIDE SEQUENCE</scope>
</reference>
<evidence type="ECO:0000256" key="1">
    <source>
        <dbReference type="SAM" id="Coils"/>
    </source>
</evidence>
<organism evidence="2">
    <name type="scientific">Graphocephala atropunctata</name>
    <dbReference type="NCBI Taxonomy" id="36148"/>
    <lineage>
        <taxon>Eukaryota</taxon>
        <taxon>Metazoa</taxon>
        <taxon>Ecdysozoa</taxon>
        <taxon>Arthropoda</taxon>
        <taxon>Hexapoda</taxon>
        <taxon>Insecta</taxon>
        <taxon>Pterygota</taxon>
        <taxon>Neoptera</taxon>
        <taxon>Paraneoptera</taxon>
        <taxon>Hemiptera</taxon>
        <taxon>Auchenorrhyncha</taxon>
        <taxon>Membracoidea</taxon>
        <taxon>Cicadellidae</taxon>
        <taxon>Cicadellinae</taxon>
        <taxon>Cicadellini</taxon>
        <taxon>Graphocephala</taxon>
    </lineage>
</organism>
<sequence length="112" mass="13084">CKEADVFSYNKYLSEKLPKKKMAPSLKIALEEAETHVLRNPVQNADYTDEDTEEIFTYDPAEQSSIEVSEINSQLRYEKEKMESSLRLVEEEATEMCMHFEKEIASLRDQIK</sequence>
<proteinExistence type="predicted"/>
<accession>A0A1B6KP97</accession>
<dbReference type="EMBL" id="GEBQ01026705">
    <property type="protein sequence ID" value="JAT13272.1"/>
    <property type="molecule type" value="Transcribed_RNA"/>
</dbReference>
<feature type="coiled-coil region" evidence="1">
    <location>
        <begin position="72"/>
        <end position="110"/>
    </location>
</feature>
<name>A0A1B6KP97_9HEMI</name>
<keyword evidence="1" id="KW-0175">Coiled coil</keyword>
<feature type="non-terminal residue" evidence="2">
    <location>
        <position position="1"/>
    </location>
</feature>
<dbReference type="AlphaFoldDB" id="A0A1B6KP97"/>
<evidence type="ECO:0000313" key="2">
    <source>
        <dbReference type="EMBL" id="JAT13272.1"/>
    </source>
</evidence>
<protein>
    <submittedName>
        <fullName evidence="2">Uncharacterized protein</fullName>
    </submittedName>
</protein>